<accession>Q4D6I4</accession>
<dbReference type="SUPFAM" id="SSF50182">
    <property type="entry name" value="Sm-like ribonucleoproteins"/>
    <property type="match status" value="1"/>
</dbReference>
<dbReference type="Proteomes" id="UP000002296">
    <property type="component" value="Unassembled WGS sequence"/>
</dbReference>
<dbReference type="SMR" id="Q4D6I4"/>
<dbReference type="eggNOG" id="ENOG502S8I7">
    <property type="taxonomic scope" value="Eukaryota"/>
</dbReference>
<dbReference type="RefSeq" id="XP_809983.1">
    <property type="nucleotide sequence ID" value="XM_804890.1"/>
</dbReference>
<protein>
    <recommendedName>
        <fullName evidence="3">LSM domain-containing protein</fullName>
    </recommendedName>
</protein>
<reference evidence="1 2" key="1">
    <citation type="journal article" date="2005" name="Science">
        <title>The genome sequence of Trypanosoma cruzi, etiologic agent of Chagas disease.</title>
        <authorList>
            <person name="El-Sayed N.M."/>
            <person name="Myler P.J."/>
            <person name="Bartholomeu D.C."/>
            <person name="Nilsson D."/>
            <person name="Aggarwal G."/>
            <person name="Tran A.N."/>
            <person name="Ghedin E."/>
            <person name="Worthey E.A."/>
            <person name="Delcher A.L."/>
            <person name="Blandin G."/>
            <person name="Westenberger S.J."/>
            <person name="Caler E."/>
            <person name="Cerqueira G.C."/>
            <person name="Branche C."/>
            <person name="Haas B."/>
            <person name="Anupama A."/>
            <person name="Arner E."/>
            <person name="Aslund L."/>
            <person name="Attipoe P."/>
            <person name="Bontempi E."/>
            <person name="Bringaud F."/>
            <person name="Burton P."/>
            <person name="Cadag E."/>
            <person name="Campbell D.A."/>
            <person name="Carrington M."/>
            <person name="Crabtree J."/>
            <person name="Darban H."/>
            <person name="da Silveira J.F."/>
            <person name="de Jong P."/>
            <person name="Edwards K."/>
            <person name="Englund P.T."/>
            <person name="Fazelina G."/>
            <person name="Feldblyum T."/>
            <person name="Ferella M."/>
            <person name="Frasch A.C."/>
            <person name="Gull K."/>
            <person name="Horn D."/>
            <person name="Hou L."/>
            <person name="Huang Y."/>
            <person name="Kindlund E."/>
            <person name="Klingbeil M."/>
            <person name="Kluge S."/>
            <person name="Koo H."/>
            <person name="Lacerda D."/>
            <person name="Levin M.J."/>
            <person name="Lorenzi H."/>
            <person name="Louie T."/>
            <person name="Machado C.R."/>
            <person name="McCulloch R."/>
            <person name="McKenna A."/>
            <person name="Mizuno Y."/>
            <person name="Mottram J.C."/>
            <person name="Nelson S."/>
            <person name="Ochaya S."/>
            <person name="Osoegawa K."/>
            <person name="Pai G."/>
            <person name="Parsons M."/>
            <person name="Pentony M."/>
            <person name="Pettersson U."/>
            <person name="Pop M."/>
            <person name="Ramirez J.L."/>
            <person name="Rinta J."/>
            <person name="Robertson L."/>
            <person name="Salzberg S.L."/>
            <person name="Sanchez D.O."/>
            <person name="Seyler A."/>
            <person name="Sharma R."/>
            <person name="Shetty J."/>
            <person name="Simpson A.J."/>
            <person name="Sisk E."/>
            <person name="Tammi M.T."/>
            <person name="Tarleton R."/>
            <person name="Teixeira S."/>
            <person name="Van Aken S."/>
            <person name="Vogt C."/>
            <person name="Ward P.N."/>
            <person name="Wickstead B."/>
            <person name="Wortman J."/>
            <person name="White O."/>
            <person name="Fraser C.M."/>
            <person name="Stuart K.D."/>
            <person name="Andersson B."/>
        </authorList>
    </citation>
    <scope>NUCLEOTIDE SEQUENCE [LARGE SCALE GENOMIC DNA]</scope>
    <source>
        <strain evidence="1 2">CL Brener</strain>
    </source>
</reference>
<comment type="caution">
    <text evidence="1">The sequence shown here is derived from an EMBL/GenBank/DDBJ whole genome shotgun (WGS) entry which is preliminary data.</text>
</comment>
<keyword evidence="2" id="KW-1185">Reference proteome</keyword>
<evidence type="ECO:0000313" key="2">
    <source>
        <dbReference type="Proteomes" id="UP000002296"/>
    </source>
</evidence>
<gene>
    <name evidence="1" type="ORF">Tc00.1047053508823.60</name>
</gene>
<sequence length="114" mass="12545">MSGNVKLNAIASAATSAAKKKADEKPRAILPHEFLLSLHGRRVTVFLSYQNHELEGTLMAVDADKGDVFLENVVHFVWSHGVAVGNVKEGRRTELRRCSSAMVNSRYIEIITPA</sequence>
<proteinExistence type="predicted"/>
<dbReference type="GeneID" id="3540677"/>
<organism evidence="1 2">
    <name type="scientific">Trypanosoma cruzi (strain CL Brener)</name>
    <dbReference type="NCBI Taxonomy" id="353153"/>
    <lineage>
        <taxon>Eukaryota</taxon>
        <taxon>Discoba</taxon>
        <taxon>Euglenozoa</taxon>
        <taxon>Kinetoplastea</taxon>
        <taxon>Metakinetoplastina</taxon>
        <taxon>Trypanosomatida</taxon>
        <taxon>Trypanosomatidae</taxon>
        <taxon>Trypanosoma</taxon>
        <taxon>Schizotrypanum</taxon>
    </lineage>
</organism>
<dbReference type="InterPro" id="IPR010920">
    <property type="entry name" value="LSM_dom_sf"/>
</dbReference>
<name>Q4D6I4_TRYCC</name>
<dbReference type="EMBL" id="AAHK01000929">
    <property type="protein sequence ID" value="EAN88132.1"/>
    <property type="molecule type" value="Genomic_DNA"/>
</dbReference>
<dbReference type="InParanoid" id="Q4D6I4"/>
<evidence type="ECO:0008006" key="3">
    <source>
        <dbReference type="Google" id="ProtNLM"/>
    </source>
</evidence>
<evidence type="ECO:0000313" key="1">
    <source>
        <dbReference type="EMBL" id="EAN88132.1"/>
    </source>
</evidence>
<dbReference type="PaxDb" id="353153-Q4D6I4"/>
<dbReference type="KEGG" id="tcr:508823.60"/>
<dbReference type="AlphaFoldDB" id="Q4D6I4"/>
<dbReference type="OMA" id="AKSKSHM"/>